<organism evidence="2 3">
    <name type="scientific">Aspergillus sclerotiicarbonarius (strain CBS 121057 / IBT 28362)</name>
    <dbReference type="NCBI Taxonomy" id="1448318"/>
    <lineage>
        <taxon>Eukaryota</taxon>
        <taxon>Fungi</taxon>
        <taxon>Dikarya</taxon>
        <taxon>Ascomycota</taxon>
        <taxon>Pezizomycotina</taxon>
        <taxon>Eurotiomycetes</taxon>
        <taxon>Eurotiomycetidae</taxon>
        <taxon>Eurotiales</taxon>
        <taxon>Aspergillaceae</taxon>
        <taxon>Aspergillus</taxon>
        <taxon>Aspergillus subgen. Circumdati</taxon>
    </lineage>
</organism>
<reference evidence="2 3" key="1">
    <citation type="submission" date="2018-02" db="EMBL/GenBank/DDBJ databases">
        <title>The genomes of Aspergillus section Nigri reveals drivers in fungal speciation.</title>
        <authorList>
            <consortium name="DOE Joint Genome Institute"/>
            <person name="Vesth T.C."/>
            <person name="Nybo J."/>
            <person name="Theobald S."/>
            <person name="Brandl J."/>
            <person name="Frisvad J.C."/>
            <person name="Nielsen K.F."/>
            <person name="Lyhne E.K."/>
            <person name="Kogle M.E."/>
            <person name="Kuo A."/>
            <person name="Riley R."/>
            <person name="Clum A."/>
            <person name="Nolan M."/>
            <person name="Lipzen A."/>
            <person name="Salamov A."/>
            <person name="Henrissat B."/>
            <person name="Wiebenga A."/>
            <person name="De vries R.P."/>
            <person name="Grigoriev I.V."/>
            <person name="Mortensen U.H."/>
            <person name="Andersen M.R."/>
            <person name="Baker S.E."/>
        </authorList>
    </citation>
    <scope>NUCLEOTIDE SEQUENCE [LARGE SCALE GENOMIC DNA]</scope>
    <source>
        <strain evidence="2 3">CBS 121057</strain>
    </source>
</reference>
<proteinExistence type="predicted"/>
<gene>
    <name evidence="2" type="ORF">BO78DRAFT_157824</name>
</gene>
<dbReference type="EMBL" id="KZ826363">
    <property type="protein sequence ID" value="PYI04885.1"/>
    <property type="molecule type" value="Genomic_DNA"/>
</dbReference>
<sequence length="114" mass="13379">MGMFLYQSLRNTSTPHNKPPSTVLVNPISPKLRRPRTLVNHPSNSTPYSIAMRYAMIYRQHKRTYHPHQPSTIQYQPTPQPNLPIRHFPQEKHQSSNPSIHPMDRIPHPRKHIP</sequence>
<name>A0A319E9Z3_ASPSB</name>
<evidence type="ECO:0000256" key="1">
    <source>
        <dbReference type="SAM" id="MobiDB-lite"/>
    </source>
</evidence>
<dbReference type="Proteomes" id="UP000248423">
    <property type="component" value="Unassembled WGS sequence"/>
</dbReference>
<feature type="region of interest" description="Disordered" evidence="1">
    <location>
        <begin position="64"/>
        <end position="114"/>
    </location>
</feature>
<dbReference type="VEuPathDB" id="FungiDB:BO78DRAFT_157824"/>
<evidence type="ECO:0000313" key="2">
    <source>
        <dbReference type="EMBL" id="PYI04885.1"/>
    </source>
</evidence>
<accession>A0A319E9Z3</accession>
<keyword evidence="3" id="KW-1185">Reference proteome</keyword>
<evidence type="ECO:0000313" key="3">
    <source>
        <dbReference type="Proteomes" id="UP000248423"/>
    </source>
</evidence>
<dbReference type="AlphaFoldDB" id="A0A319E9Z3"/>
<protein>
    <submittedName>
        <fullName evidence="2">Uncharacterized protein</fullName>
    </submittedName>
</protein>